<comment type="caution">
    <text evidence="2">The sequence shown here is derived from an EMBL/GenBank/DDBJ whole genome shotgun (WGS) entry which is preliminary data.</text>
</comment>
<reference evidence="2" key="1">
    <citation type="journal article" date="2014" name="Front. Microbiol.">
        <title>High frequency of phylogenetically diverse reductive dehalogenase-homologous genes in deep subseafloor sedimentary metagenomes.</title>
        <authorList>
            <person name="Kawai M."/>
            <person name="Futagami T."/>
            <person name="Toyoda A."/>
            <person name="Takaki Y."/>
            <person name="Nishi S."/>
            <person name="Hori S."/>
            <person name="Arai W."/>
            <person name="Tsubouchi T."/>
            <person name="Morono Y."/>
            <person name="Uchiyama I."/>
            <person name="Ito T."/>
            <person name="Fujiyama A."/>
            <person name="Inagaki F."/>
            <person name="Takami H."/>
        </authorList>
    </citation>
    <scope>NUCLEOTIDE SEQUENCE</scope>
    <source>
        <strain evidence="2">Expedition CK06-06</strain>
    </source>
</reference>
<name>X1RD95_9ZZZZ</name>
<sequence>MVIQYIGSPDTKQAANSPPAEKSQRARARPFILIYEHKPCAPGFSDVDVTEILRPHIEKLDVRRALNRRRAAVLESQGAYTLSRRLEACGEAVKFCLSIDGQGDVHATMSGGLFCQQPRLCRICAARRTGRLVDKYWGRVLQCLLDDRGLAPVTCVLTAKSAPTVDASLKRLSQGLTRFLERRRWALSASHGRNHSELTKAAGGVFSFEVKRGAGSHDWHVHPHGILLLRQRLDAKAFTREWAACIDQAWADTDLRALHHADNI</sequence>
<dbReference type="AlphaFoldDB" id="X1RD95"/>
<proteinExistence type="predicted"/>
<protein>
    <recommendedName>
        <fullName evidence="3">Replication protein</fullName>
    </recommendedName>
</protein>
<organism evidence="2">
    <name type="scientific">marine sediment metagenome</name>
    <dbReference type="NCBI Taxonomy" id="412755"/>
    <lineage>
        <taxon>unclassified sequences</taxon>
        <taxon>metagenomes</taxon>
        <taxon>ecological metagenomes</taxon>
    </lineage>
</organism>
<accession>X1RD95</accession>
<feature type="region of interest" description="Disordered" evidence="1">
    <location>
        <begin position="1"/>
        <end position="23"/>
    </location>
</feature>
<evidence type="ECO:0008006" key="3">
    <source>
        <dbReference type="Google" id="ProtNLM"/>
    </source>
</evidence>
<gene>
    <name evidence="2" type="ORF">S12H4_20837</name>
</gene>
<evidence type="ECO:0000313" key="2">
    <source>
        <dbReference type="EMBL" id="GAI78533.1"/>
    </source>
</evidence>
<dbReference type="EMBL" id="BARW01010622">
    <property type="protein sequence ID" value="GAI78533.1"/>
    <property type="molecule type" value="Genomic_DNA"/>
</dbReference>
<evidence type="ECO:0000256" key="1">
    <source>
        <dbReference type="SAM" id="MobiDB-lite"/>
    </source>
</evidence>
<feature type="non-terminal residue" evidence="2">
    <location>
        <position position="264"/>
    </location>
</feature>